<organism evidence="2 3">
    <name type="scientific">Smittium mucronatum</name>
    <dbReference type="NCBI Taxonomy" id="133383"/>
    <lineage>
        <taxon>Eukaryota</taxon>
        <taxon>Fungi</taxon>
        <taxon>Fungi incertae sedis</taxon>
        <taxon>Zoopagomycota</taxon>
        <taxon>Kickxellomycotina</taxon>
        <taxon>Harpellomycetes</taxon>
        <taxon>Harpellales</taxon>
        <taxon>Legeriomycetaceae</taxon>
        <taxon>Smittium</taxon>
    </lineage>
</organism>
<reference evidence="2 3" key="1">
    <citation type="journal article" date="2016" name="Mol. Biol. Evol.">
        <title>Genome-Wide Survey of Gut Fungi (Harpellales) Reveals the First Horizontally Transferred Ubiquitin Gene from a Mosquito Host.</title>
        <authorList>
            <person name="Wang Y."/>
            <person name="White M.M."/>
            <person name="Kvist S."/>
            <person name="Moncalvo J.M."/>
        </authorList>
    </citation>
    <scope>NUCLEOTIDE SEQUENCE [LARGE SCALE GENOMIC DNA]</scope>
    <source>
        <strain evidence="2 3">ALG-7-W6</strain>
    </source>
</reference>
<evidence type="ECO:0000313" key="3">
    <source>
        <dbReference type="Proteomes" id="UP000187455"/>
    </source>
</evidence>
<dbReference type="AlphaFoldDB" id="A0A1R0GRH1"/>
<dbReference type="EMBL" id="LSSL01004406">
    <property type="protein sequence ID" value="OLY79484.1"/>
    <property type="molecule type" value="Genomic_DNA"/>
</dbReference>
<proteinExistence type="predicted"/>
<dbReference type="Proteomes" id="UP000187455">
    <property type="component" value="Unassembled WGS sequence"/>
</dbReference>
<accession>A0A1R0GRH1</accession>
<evidence type="ECO:0000313" key="2">
    <source>
        <dbReference type="EMBL" id="OLY79484.1"/>
    </source>
</evidence>
<keyword evidence="1" id="KW-0732">Signal</keyword>
<name>A0A1R0GRH1_9FUNG</name>
<evidence type="ECO:0000256" key="1">
    <source>
        <dbReference type="SAM" id="SignalP"/>
    </source>
</evidence>
<feature type="chain" id="PRO_5013023086" evidence="1">
    <location>
        <begin position="20"/>
        <end position="188"/>
    </location>
</feature>
<dbReference type="OrthoDB" id="5600255at2759"/>
<sequence length="188" mass="20907">MHFSKFFVLISSAITQIVAQSNDLKIDVLVPVGTSGDVSLVVKQTVPLPDLEALFQDPNYEPKLFTSADISSIGFPQDFFDFIKSNETFPKNIKCINCDTKNRAVYSLRYLEKHGYCKCGLCRYPGTKCCYDPCREKWYGCIPDCFIKSKTTTTSTTSTTTSTTTTTRRSIGFTPVVGSISFQSFSSA</sequence>
<dbReference type="STRING" id="133383.A0A1R0GRH1"/>
<keyword evidence="3" id="KW-1185">Reference proteome</keyword>
<protein>
    <submittedName>
        <fullName evidence="2">Uncharacterized protein</fullName>
    </submittedName>
</protein>
<comment type="caution">
    <text evidence="2">The sequence shown here is derived from an EMBL/GenBank/DDBJ whole genome shotgun (WGS) entry which is preliminary data.</text>
</comment>
<feature type="signal peptide" evidence="1">
    <location>
        <begin position="1"/>
        <end position="19"/>
    </location>
</feature>
<gene>
    <name evidence="2" type="ORF">AYI68_g6446</name>
</gene>